<sequence>MSGCLWEFETLMSDDTGRPRWEWFEDMFGQLPEPQHRDACTVTFSWFTSIFEMLLDDAIEELVVRHTWAYIMMMMSTVLFGDKSAAIVHLRWLPFGVLHLLQGYTGICAKHLAGKWFRWWAHYSSCRAGYFGVFLCLGRMDLTILSFPWHPGSRVRLAVIKSGHRGGRCPSVDMACGSQGPLDIDSATHLLLRHRVAPGGSSDPAVQRGKERSTSSTQH</sequence>
<comment type="caution">
    <text evidence="2">The sequence shown here is derived from an EMBL/GenBank/DDBJ whole genome shotgun (WGS) entry which is preliminary data.</text>
</comment>
<gene>
    <name evidence="2" type="ORF">PIB30_024463</name>
</gene>
<reference evidence="2 3" key="1">
    <citation type="journal article" date="2023" name="Plants (Basel)">
        <title>Bridging the Gap: Combining Genomics and Transcriptomics Approaches to Understand Stylosanthes scabra, an Orphan Legume from the Brazilian Caatinga.</title>
        <authorList>
            <person name="Ferreira-Neto J.R.C."/>
            <person name="da Silva M.D."/>
            <person name="Binneck E."/>
            <person name="de Melo N.F."/>
            <person name="da Silva R.H."/>
            <person name="de Melo A.L.T.M."/>
            <person name="Pandolfi V."/>
            <person name="Bustamante F.O."/>
            <person name="Brasileiro-Vidal A.C."/>
            <person name="Benko-Iseppon A.M."/>
        </authorList>
    </citation>
    <scope>NUCLEOTIDE SEQUENCE [LARGE SCALE GENOMIC DNA]</scope>
    <source>
        <tissue evidence="2">Leaves</tissue>
    </source>
</reference>
<dbReference type="Proteomes" id="UP001341840">
    <property type="component" value="Unassembled WGS sequence"/>
</dbReference>
<organism evidence="2 3">
    <name type="scientific">Stylosanthes scabra</name>
    <dbReference type="NCBI Taxonomy" id="79078"/>
    <lineage>
        <taxon>Eukaryota</taxon>
        <taxon>Viridiplantae</taxon>
        <taxon>Streptophyta</taxon>
        <taxon>Embryophyta</taxon>
        <taxon>Tracheophyta</taxon>
        <taxon>Spermatophyta</taxon>
        <taxon>Magnoliopsida</taxon>
        <taxon>eudicotyledons</taxon>
        <taxon>Gunneridae</taxon>
        <taxon>Pentapetalae</taxon>
        <taxon>rosids</taxon>
        <taxon>fabids</taxon>
        <taxon>Fabales</taxon>
        <taxon>Fabaceae</taxon>
        <taxon>Papilionoideae</taxon>
        <taxon>50 kb inversion clade</taxon>
        <taxon>dalbergioids sensu lato</taxon>
        <taxon>Dalbergieae</taxon>
        <taxon>Pterocarpus clade</taxon>
        <taxon>Stylosanthes</taxon>
    </lineage>
</organism>
<evidence type="ECO:0008006" key="4">
    <source>
        <dbReference type="Google" id="ProtNLM"/>
    </source>
</evidence>
<proteinExistence type="predicted"/>
<accession>A0ABU6X817</accession>
<dbReference type="EMBL" id="JASCZI010211536">
    <property type="protein sequence ID" value="MED6194017.1"/>
    <property type="molecule type" value="Genomic_DNA"/>
</dbReference>
<keyword evidence="3" id="KW-1185">Reference proteome</keyword>
<evidence type="ECO:0000256" key="1">
    <source>
        <dbReference type="SAM" id="MobiDB-lite"/>
    </source>
</evidence>
<name>A0ABU6X817_9FABA</name>
<evidence type="ECO:0000313" key="2">
    <source>
        <dbReference type="EMBL" id="MED6194017.1"/>
    </source>
</evidence>
<feature type="region of interest" description="Disordered" evidence="1">
    <location>
        <begin position="197"/>
        <end position="219"/>
    </location>
</feature>
<evidence type="ECO:0000313" key="3">
    <source>
        <dbReference type="Proteomes" id="UP001341840"/>
    </source>
</evidence>
<protein>
    <recommendedName>
        <fullName evidence="4">Aminotransferase-like plant mobile domain-containing protein</fullName>
    </recommendedName>
</protein>